<keyword evidence="1" id="KW-0597">Phosphoprotein</keyword>
<reference evidence="11" key="1">
    <citation type="submission" date="2017-08" db="EMBL/GenBank/DDBJ databases">
        <title>Genome sequence of an alphaherpesvirus from a beluga whale (Delphinapterus leucas).</title>
        <authorList>
            <person name="Davison A.J."/>
            <person name="Nielsen O."/>
            <person name="Subramaniam K."/>
            <person name="Jacob J.M."/>
            <person name="Romero C.H."/>
            <person name="Burek-Huntington K.A."/>
            <person name="Waltzek T.B."/>
        </authorList>
    </citation>
    <scope>NUCLEOTIDE SEQUENCE [LARGE SCALE GENOMIC DNA]</scope>
    <source>
        <strain evidence="11">LN3131-1</strain>
    </source>
</reference>
<feature type="compositionally biased region" description="Low complexity" evidence="9">
    <location>
        <begin position="199"/>
        <end position="209"/>
    </location>
</feature>
<keyword evidence="4" id="KW-1043">Host membrane</keyword>
<dbReference type="Proteomes" id="UP000297205">
    <property type="component" value="Segment"/>
</dbReference>
<dbReference type="EMBL" id="MF678601">
    <property type="protein sequence ID" value="ASW27072.1"/>
    <property type="molecule type" value="Genomic_DNA"/>
</dbReference>
<evidence type="ECO:0000313" key="12">
    <source>
        <dbReference type="Proteomes" id="UP000297205"/>
    </source>
</evidence>
<evidence type="ECO:0000256" key="4">
    <source>
        <dbReference type="ARBA" id="ARBA00022870"/>
    </source>
</evidence>
<feature type="transmembrane region" description="Helical" evidence="10">
    <location>
        <begin position="236"/>
        <end position="257"/>
    </location>
</feature>
<dbReference type="GO" id="GO:0044201">
    <property type="term" value="C:host cell nuclear inner membrane"/>
    <property type="evidence" value="ECO:0007669"/>
    <property type="project" value="UniProtKB-SubCell"/>
</dbReference>
<organism evidence="11">
    <name type="scientific">Beluga whale alphaherpesvirus 1</name>
    <dbReference type="NCBI Taxonomy" id="1434720"/>
    <lineage>
        <taxon>Viruses</taxon>
        <taxon>Duplodnaviria</taxon>
        <taxon>Heunggongvirae</taxon>
        <taxon>Peploviricota</taxon>
        <taxon>Herviviricetes</taxon>
        <taxon>Herpesvirales</taxon>
        <taxon>Orthoherpesviridae</taxon>
        <taxon>Alphaherpesvirinae</taxon>
        <taxon>Varicellovirus</taxon>
        <taxon>Varicellovirus monodontidalpha1</taxon>
        <taxon>Monodontid alphaherpesvirus 1</taxon>
    </lineage>
</organism>
<dbReference type="Pfam" id="PF04541">
    <property type="entry name" value="Herpes_U34"/>
    <property type="match status" value="1"/>
</dbReference>
<keyword evidence="3 10" id="KW-0812">Transmembrane</keyword>
<evidence type="ECO:0000256" key="7">
    <source>
        <dbReference type="ARBA" id="ARBA00023136"/>
    </source>
</evidence>
<name>A0A286MM46_9ALPH</name>
<comment type="subcellular location">
    <subcellularLocation>
        <location evidence="8">Host nucleus inner membrane</location>
        <topology evidence="8">Single-pass membrane protein</topology>
    </subcellularLocation>
</comment>
<dbReference type="RefSeq" id="YP_010084956.1">
    <property type="nucleotide sequence ID" value="NC_055166.1"/>
</dbReference>
<evidence type="ECO:0000256" key="2">
    <source>
        <dbReference type="ARBA" id="ARBA00022562"/>
    </source>
</evidence>
<evidence type="ECO:0000256" key="9">
    <source>
        <dbReference type="SAM" id="MobiDB-lite"/>
    </source>
</evidence>
<evidence type="ECO:0000256" key="10">
    <source>
        <dbReference type="SAM" id="Phobius"/>
    </source>
</evidence>
<evidence type="ECO:0000256" key="6">
    <source>
        <dbReference type="ARBA" id="ARBA00022989"/>
    </source>
</evidence>
<evidence type="ECO:0000256" key="5">
    <source>
        <dbReference type="ARBA" id="ARBA00022921"/>
    </source>
</evidence>
<evidence type="ECO:0000256" key="3">
    <source>
        <dbReference type="ARBA" id="ARBA00022692"/>
    </source>
</evidence>
<evidence type="ECO:0000256" key="1">
    <source>
        <dbReference type="ARBA" id="ARBA00022553"/>
    </source>
</evidence>
<gene>
    <name evidence="11" type="primary">UL34</name>
</gene>
<evidence type="ECO:0000256" key="8">
    <source>
        <dbReference type="ARBA" id="ARBA00043948"/>
    </source>
</evidence>
<keyword evidence="12" id="KW-1185">Reference proteome</keyword>
<keyword evidence="2" id="KW-1048">Host nucleus</keyword>
<dbReference type="InterPro" id="IPR007626">
    <property type="entry name" value="Herpesvirus_viron_egress-type"/>
</dbReference>
<dbReference type="KEGG" id="vg:65099979"/>
<keyword evidence="6 10" id="KW-1133">Transmembrane helix</keyword>
<dbReference type="GeneID" id="65099979"/>
<sequence length="260" mass="27864">MRPYAADAGADAARALASRIKLLVPGGMRYGDGDAAPPGDPFNPPARCVFQCTGRDGGNECFPVEYVLRLMANWARVACDPYVRVQNTGVSVLIQGYFNPPPGAPVAGVTAEQHNVTLESTLCTGISLSALDAVKAEGGIDTRPFYAMMVIHCFVRMPRVQLAFRFMGPESTHRTEQLAERVRHRAVAAREARRGGGRSESPPRARTPGQDPPRPDPGRACDLRAACLRWKHRPRALAAAAAAAVGVAALFVLARAAGFY</sequence>
<keyword evidence="5" id="KW-0426">Late protein</keyword>
<dbReference type="HAMAP" id="MF_04024">
    <property type="entry name" value="HSV_NEC2"/>
    <property type="match status" value="1"/>
</dbReference>
<feature type="region of interest" description="Disordered" evidence="9">
    <location>
        <begin position="185"/>
        <end position="218"/>
    </location>
</feature>
<accession>A0A286MM46</accession>
<protein>
    <submittedName>
        <fullName evidence="11">Nuclear egress membrane protein</fullName>
    </submittedName>
</protein>
<keyword evidence="7 10" id="KW-0472">Membrane</keyword>
<evidence type="ECO:0000313" key="11">
    <source>
        <dbReference type="EMBL" id="ASW27072.1"/>
    </source>
</evidence>
<proteinExistence type="inferred from homology"/>